<protein>
    <submittedName>
        <fullName evidence="7">FAD-dependent oxidoreductase</fullName>
    </submittedName>
</protein>
<evidence type="ECO:0000313" key="8">
    <source>
        <dbReference type="Proteomes" id="UP000715095"/>
    </source>
</evidence>
<feature type="chain" id="PRO_5045209683" evidence="5">
    <location>
        <begin position="25"/>
        <end position="495"/>
    </location>
</feature>
<dbReference type="PANTHER" id="PTHR43400:SF7">
    <property type="entry name" value="FAD-DEPENDENT OXIDOREDUCTASE 2 FAD BINDING DOMAIN-CONTAINING PROTEIN"/>
    <property type="match status" value="1"/>
</dbReference>
<dbReference type="Proteomes" id="UP000715095">
    <property type="component" value="Unassembled WGS sequence"/>
</dbReference>
<dbReference type="InterPro" id="IPR006311">
    <property type="entry name" value="TAT_signal"/>
</dbReference>
<keyword evidence="3" id="KW-0274">FAD</keyword>
<evidence type="ECO:0000259" key="6">
    <source>
        <dbReference type="Pfam" id="PF00890"/>
    </source>
</evidence>
<evidence type="ECO:0000256" key="5">
    <source>
        <dbReference type="SAM" id="SignalP"/>
    </source>
</evidence>
<keyword evidence="2" id="KW-0285">Flavoprotein</keyword>
<dbReference type="SUPFAM" id="SSF51905">
    <property type="entry name" value="FAD/NAD(P)-binding domain"/>
    <property type="match status" value="1"/>
</dbReference>
<dbReference type="InterPro" id="IPR027477">
    <property type="entry name" value="Succ_DH/fumarate_Rdtase_cat_sf"/>
</dbReference>
<dbReference type="Pfam" id="PF00890">
    <property type="entry name" value="FAD_binding_2"/>
    <property type="match status" value="1"/>
</dbReference>
<dbReference type="RefSeq" id="WP_205104402.1">
    <property type="nucleotide sequence ID" value="NZ_JACJJC010000026.1"/>
</dbReference>
<comment type="cofactor">
    <cofactor evidence="1">
        <name>FAD</name>
        <dbReference type="ChEBI" id="CHEBI:57692"/>
    </cofactor>
</comment>
<reference evidence="7 8" key="1">
    <citation type="journal article" date="2021" name="Sci. Rep.">
        <title>The distribution of antibiotic resistance genes in chicken gut microbiota commensals.</title>
        <authorList>
            <person name="Juricova H."/>
            <person name="Matiasovicova J."/>
            <person name="Kubasova T."/>
            <person name="Cejkova D."/>
            <person name="Rychlik I."/>
        </authorList>
    </citation>
    <scope>NUCLEOTIDE SEQUENCE [LARGE SCALE GENOMIC DNA]</scope>
    <source>
        <strain evidence="7 8">An829</strain>
    </source>
</reference>
<evidence type="ECO:0000313" key="7">
    <source>
        <dbReference type="EMBL" id="MBM6704915.1"/>
    </source>
</evidence>
<feature type="signal peptide" evidence="5">
    <location>
        <begin position="1"/>
        <end position="24"/>
    </location>
</feature>
<dbReference type="InterPro" id="IPR036188">
    <property type="entry name" value="FAD/NAD-bd_sf"/>
</dbReference>
<gene>
    <name evidence="7" type="ORF">H6A60_10555</name>
</gene>
<feature type="domain" description="FAD-dependent oxidoreductase 2 FAD-binding" evidence="6">
    <location>
        <begin position="49"/>
        <end position="465"/>
    </location>
</feature>
<keyword evidence="4" id="KW-0560">Oxidoreductase</keyword>
<accession>A0ABS2DUB9</accession>
<sequence length="495" mass="52597">MKKAFSRRSALCRALSRLSGFALAASGFPIDAPAQPDSGESAPEEEHFDVVVVGGGIGGLSAALCAAEEGSRVVLLEKNGFLGGDTLISGGTFNAVDPKRQRPLGIVDSYEQFESQMLASGEGYNDPAVVRVFAREATTALIWLEAHGMRFLPELTEIYGSGFVRAHRSAYPRGRGYIHCLSNACIKAGVDIRPQTRALSILRDERGAVYGVEAQPREGNRTANAVRIFQARRGVVLASGGFAANKALLAKYAPEYASLPIDSLPSSTGDMLLAADAIGADTVNLGFVECVPGAPPGIDYQVRLDYDAEDIIMVNQAGRRFVNETGTRREIASAVARESGPCYEIADQDAVDGMSRANQKSLWRGYFAKAAWKDDSPQALAVRLGISPQGLADEIGRAVADGRFAGPPYWGVRIHLRIHCTLGGLRIDENARVLDRSGQPIDGLWAAGAVTGNVHGINRLGANGINCACVFGRIAGTAAARRAPQHLPATGRIHS</sequence>
<dbReference type="PROSITE" id="PS51318">
    <property type="entry name" value="TAT"/>
    <property type="match status" value="1"/>
</dbReference>
<proteinExistence type="predicted"/>
<keyword evidence="5" id="KW-0732">Signal</keyword>
<keyword evidence="8" id="KW-1185">Reference proteome</keyword>
<dbReference type="EMBL" id="JACJJC010000026">
    <property type="protein sequence ID" value="MBM6704915.1"/>
    <property type="molecule type" value="Genomic_DNA"/>
</dbReference>
<dbReference type="InterPro" id="IPR003953">
    <property type="entry name" value="FAD-dep_OxRdtase_2_FAD-bd"/>
</dbReference>
<dbReference type="SUPFAM" id="SSF56425">
    <property type="entry name" value="Succinate dehydrogenase/fumarate reductase flavoprotein, catalytic domain"/>
    <property type="match status" value="1"/>
</dbReference>
<dbReference type="PANTHER" id="PTHR43400">
    <property type="entry name" value="FUMARATE REDUCTASE"/>
    <property type="match status" value="1"/>
</dbReference>
<dbReference type="InterPro" id="IPR050315">
    <property type="entry name" value="FAD-oxidoreductase_2"/>
</dbReference>
<evidence type="ECO:0000256" key="1">
    <source>
        <dbReference type="ARBA" id="ARBA00001974"/>
    </source>
</evidence>
<evidence type="ECO:0000256" key="2">
    <source>
        <dbReference type="ARBA" id="ARBA00022630"/>
    </source>
</evidence>
<dbReference type="Gene3D" id="3.50.50.60">
    <property type="entry name" value="FAD/NAD(P)-binding domain"/>
    <property type="match status" value="1"/>
</dbReference>
<comment type="caution">
    <text evidence="7">The sequence shown here is derived from an EMBL/GenBank/DDBJ whole genome shotgun (WGS) entry which is preliminary data.</text>
</comment>
<organism evidence="7 8">
    <name type="scientific">Sutterella massiliensis</name>
    <dbReference type="NCBI Taxonomy" id="1816689"/>
    <lineage>
        <taxon>Bacteria</taxon>
        <taxon>Pseudomonadati</taxon>
        <taxon>Pseudomonadota</taxon>
        <taxon>Betaproteobacteria</taxon>
        <taxon>Burkholderiales</taxon>
        <taxon>Sutterellaceae</taxon>
        <taxon>Sutterella</taxon>
    </lineage>
</organism>
<evidence type="ECO:0000256" key="3">
    <source>
        <dbReference type="ARBA" id="ARBA00022827"/>
    </source>
</evidence>
<dbReference type="Gene3D" id="3.90.700.10">
    <property type="entry name" value="Succinate dehydrogenase/fumarate reductase flavoprotein, catalytic domain"/>
    <property type="match status" value="1"/>
</dbReference>
<name>A0ABS2DUB9_9BURK</name>
<evidence type="ECO:0000256" key="4">
    <source>
        <dbReference type="ARBA" id="ARBA00023002"/>
    </source>
</evidence>